<dbReference type="Proteomes" id="UP000203982">
    <property type="component" value="Segment"/>
</dbReference>
<dbReference type="PROSITE" id="PS51257">
    <property type="entry name" value="PROKAR_LIPOPROTEIN"/>
    <property type="match status" value="1"/>
</dbReference>
<sequence>MKKITTAAAAALLAVGALAGCSTMNQEWHRNCVVEDKDTLYSSKQGDSKREYRLSTSCGSFVVGDSISGGFSSWDTWRTLKEGRTYDIQTGGYRIGVFSQFPTVIAVEEKAK</sequence>
<name>A0A160DEY5_9CAUD</name>
<evidence type="ECO:0000313" key="2">
    <source>
        <dbReference type="Proteomes" id="UP000203982"/>
    </source>
</evidence>
<dbReference type="KEGG" id="vg:28803231"/>
<evidence type="ECO:0008006" key="3">
    <source>
        <dbReference type="Google" id="ProtNLM"/>
    </source>
</evidence>
<dbReference type="EMBL" id="KU998246">
    <property type="protein sequence ID" value="ANA86516.1"/>
    <property type="molecule type" value="Genomic_DNA"/>
</dbReference>
<accession>A0A160DEY5</accession>
<dbReference type="GeneID" id="28803231"/>
<keyword evidence="2" id="KW-1185">Reference proteome</keyword>
<reference evidence="1 2" key="1">
    <citation type="submission" date="2016-03" db="EMBL/GenBank/DDBJ databases">
        <authorList>
            <person name="Montgomery M.T."/>
            <person name="Guerrero C.A."/>
            <person name="Mavrich T.N."/>
            <person name="Pope W.H."/>
            <person name="Garlena R.A."/>
            <person name="Russell D.A."/>
            <person name="Jacobs-Sera D."/>
            <person name="Hendrix R.W."/>
            <person name="Hatfull G.F."/>
        </authorList>
    </citation>
    <scope>NUCLEOTIDE SEQUENCE [LARGE SCALE GENOMIC DNA]</scope>
</reference>
<organism evidence="1 2">
    <name type="scientific">Gordonia phage ClubL</name>
    <dbReference type="NCBI Taxonomy" id="1838065"/>
    <lineage>
        <taxon>Viruses</taxon>
        <taxon>Duplodnaviria</taxon>
        <taxon>Heunggongvirae</taxon>
        <taxon>Uroviricota</taxon>
        <taxon>Caudoviricetes</taxon>
        <taxon>Smoothievirus</taxon>
        <taxon>Smoothievirus clubL</taxon>
    </lineage>
</organism>
<evidence type="ECO:0000313" key="1">
    <source>
        <dbReference type="EMBL" id="ANA86516.1"/>
    </source>
</evidence>
<protein>
    <recommendedName>
        <fullName evidence="3">Lipoprotein</fullName>
    </recommendedName>
</protein>
<proteinExistence type="predicted"/>
<dbReference type="RefSeq" id="YP_009273053.1">
    <property type="nucleotide sequence ID" value="NC_030901.1"/>
</dbReference>
<gene>
    <name evidence="1" type="primary">10</name>
    <name evidence="1" type="ORF">PBI_CLUBL_10</name>
</gene>